<evidence type="ECO:0000256" key="1">
    <source>
        <dbReference type="ARBA" id="ARBA00007039"/>
    </source>
</evidence>
<dbReference type="GeneID" id="96796440"/>
<evidence type="ECO:0000256" key="10">
    <source>
        <dbReference type="RuleBase" id="RU000549"/>
    </source>
</evidence>
<comment type="caution">
    <text evidence="14">The sequence shown here is derived from an EMBL/GenBank/DDBJ whole genome shotgun (WGS) entry which is preliminary data.</text>
</comment>
<reference evidence="14 15" key="1">
    <citation type="submission" date="2015-06" db="EMBL/GenBank/DDBJ databases">
        <title>Cloning and characterization of the uncialamcin biosynthetic gene cluster.</title>
        <authorList>
            <person name="Yan X."/>
            <person name="Huang T."/>
            <person name="Ge H."/>
            <person name="Shen B."/>
        </authorList>
    </citation>
    <scope>NUCLEOTIDE SEQUENCE [LARGE SCALE GENOMIC DNA]</scope>
    <source>
        <strain evidence="14 15">DCA2648</strain>
    </source>
</reference>
<dbReference type="AlphaFoldDB" id="A0A1Q4UYI4"/>
<feature type="coiled-coil region" evidence="13">
    <location>
        <begin position="142"/>
        <end position="169"/>
    </location>
</feature>
<evidence type="ECO:0000313" key="14">
    <source>
        <dbReference type="EMBL" id="OKH90618.1"/>
    </source>
</evidence>
<dbReference type="GO" id="GO:0005737">
    <property type="term" value="C:cytoplasm"/>
    <property type="evidence" value="ECO:0007669"/>
    <property type="project" value="UniProtKB-SubCell"/>
</dbReference>
<keyword evidence="13" id="KW-0175">Coiled coil</keyword>
<evidence type="ECO:0000256" key="4">
    <source>
        <dbReference type="ARBA" id="ARBA00022801"/>
    </source>
</evidence>
<dbReference type="GO" id="GO:0051117">
    <property type="term" value="F:ATPase binding"/>
    <property type="evidence" value="ECO:0007669"/>
    <property type="project" value="TreeGrafter"/>
</dbReference>
<sequence length="212" mass="23085">MPVQPTARHVLPQFTERTSTGPRTLDPYAKLLAERIVFLGTPVDDTSANDVAAQFMYLEHAAPDRDISLYINSPGGSFAAMTAIYDTMRFVTCDVETICLGQAASAAAVLLAAGTPGKRLALPGARVMIHQPAFPEPLQGQADDLAIQARELQRTRDLLEELLVRHTGQSRERVAADIERDHFLDAPQALAYGLVDRIVPSRKATRTAPGIR</sequence>
<comment type="subcellular location">
    <subcellularLocation>
        <location evidence="7">Cytoplasm</location>
    </subcellularLocation>
</comment>
<accession>A0A1Q4UYI4</accession>
<dbReference type="InterPro" id="IPR033135">
    <property type="entry name" value="ClpP_His_AS"/>
</dbReference>
<name>A0A1Q4UYI4_9ACTN</name>
<dbReference type="Pfam" id="PF00574">
    <property type="entry name" value="CLP_protease"/>
    <property type="match status" value="1"/>
</dbReference>
<dbReference type="GO" id="GO:0006515">
    <property type="term" value="P:protein quality control for misfolded or incompletely synthesized proteins"/>
    <property type="evidence" value="ECO:0007669"/>
    <property type="project" value="TreeGrafter"/>
</dbReference>
<feature type="active site" evidence="7 9">
    <location>
        <position position="130"/>
    </location>
</feature>
<dbReference type="Proteomes" id="UP000186455">
    <property type="component" value="Unassembled WGS sequence"/>
</dbReference>
<proteinExistence type="inferred from homology"/>
<comment type="similarity">
    <text evidence="1 7 12">Belongs to the peptidase S14 family.</text>
</comment>
<dbReference type="InterPro" id="IPR001907">
    <property type="entry name" value="ClpP"/>
</dbReference>
<comment type="subunit">
    <text evidence="7">Fourteen ClpP subunits assemble into 2 heptameric rings which stack back to back to give a disk-like structure with a central cavity, resembling the structure of eukaryotic proteasomes.</text>
</comment>
<feature type="active site" description="Nucleophile" evidence="7">
    <location>
        <position position="105"/>
    </location>
</feature>
<dbReference type="PANTHER" id="PTHR10381">
    <property type="entry name" value="ATP-DEPENDENT CLP PROTEASE PROTEOLYTIC SUBUNIT"/>
    <property type="match status" value="1"/>
</dbReference>
<dbReference type="GO" id="GO:0009368">
    <property type="term" value="C:endopeptidase Clp complex"/>
    <property type="evidence" value="ECO:0007669"/>
    <property type="project" value="TreeGrafter"/>
</dbReference>
<evidence type="ECO:0000256" key="2">
    <source>
        <dbReference type="ARBA" id="ARBA00022490"/>
    </source>
</evidence>
<evidence type="ECO:0000256" key="3">
    <source>
        <dbReference type="ARBA" id="ARBA00022670"/>
    </source>
</evidence>
<keyword evidence="3 7" id="KW-0645">Protease</keyword>
<evidence type="ECO:0000256" key="11">
    <source>
        <dbReference type="RuleBase" id="RU000550"/>
    </source>
</evidence>
<keyword evidence="2 7" id="KW-0963">Cytoplasm</keyword>
<dbReference type="SUPFAM" id="SSF52096">
    <property type="entry name" value="ClpP/crotonase"/>
    <property type="match status" value="1"/>
</dbReference>
<dbReference type="PROSITE" id="PS00381">
    <property type="entry name" value="CLP_PROTEASE_SER"/>
    <property type="match status" value="1"/>
</dbReference>
<dbReference type="NCBIfam" id="NF001368">
    <property type="entry name" value="PRK00277.1"/>
    <property type="match status" value="1"/>
</dbReference>
<evidence type="ECO:0000313" key="15">
    <source>
        <dbReference type="Proteomes" id="UP000186455"/>
    </source>
</evidence>
<dbReference type="PRINTS" id="PR00127">
    <property type="entry name" value="CLPPROTEASEP"/>
</dbReference>
<organism evidence="14 15">
    <name type="scientific">Streptomyces uncialis</name>
    <dbReference type="NCBI Taxonomy" id="1048205"/>
    <lineage>
        <taxon>Bacteria</taxon>
        <taxon>Bacillati</taxon>
        <taxon>Actinomycetota</taxon>
        <taxon>Actinomycetes</taxon>
        <taxon>Kitasatosporales</taxon>
        <taxon>Streptomycetaceae</taxon>
        <taxon>Streptomyces</taxon>
    </lineage>
</organism>
<dbReference type="PANTHER" id="PTHR10381:SF26">
    <property type="entry name" value="ATP-DEPENDENT CLP PROTEASE PROTEOLYTIC SUBUNIT-LIKE-RELATED"/>
    <property type="match status" value="1"/>
</dbReference>
<dbReference type="NCBIfam" id="NF009205">
    <property type="entry name" value="PRK12553.1"/>
    <property type="match status" value="1"/>
</dbReference>
<dbReference type="STRING" id="1048205.AB852_33905"/>
<gene>
    <name evidence="7" type="primary">clpP</name>
    <name evidence="14" type="ORF">AB852_33905</name>
</gene>
<dbReference type="FunFam" id="3.90.226.10:FF:000002">
    <property type="entry name" value="ATP-dependent Clp protease proteolytic subunit"/>
    <property type="match status" value="1"/>
</dbReference>
<dbReference type="RefSeq" id="WP_073794704.1">
    <property type="nucleotide sequence ID" value="NZ_CP109290.1"/>
</dbReference>
<evidence type="ECO:0000256" key="8">
    <source>
        <dbReference type="PROSITE-ProRule" id="PRU10085"/>
    </source>
</evidence>
<evidence type="ECO:0000256" key="12">
    <source>
        <dbReference type="RuleBase" id="RU003567"/>
    </source>
</evidence>
<dbReference type="InterPro" id="IPR018215">
    <property type="entry name" value="ClpP_Ser_AS"/>
</dbReference>
<keyword evidence="4 7" id="KW-0378">Hydrolase</keyword>
<dbReference type="CDD" id="cd07017">
    <property type="entry name" value="S14_ClpP_2"/>
    <property type="match status" value="1"/>
</dbReference>
<protein>
    <recommendedName>
        <fullName evidence="7 12">ATP-dependent Clp protease proteolytic subunit</fullName>
        <ecNumber evidence="7 10">3.4.21.92</ecNumber>
    </recommendedName>
    <alternativeName>
        <fullName evidence="7">Endopeptidase Clp</fullName>
    </alternativeName>
</protein>
<evidence type="ECO:0000256" key="5">
    <source>
        <dbReference type="ARBA" id="ARBA00022825"/>
    </source>
</evidence>
<dbReference type="InterPro" id="IPR029045">
    <property type="entry name" value="ClpP/crotonase-like_dom_sf"/>
</dbReference>
<dbReference type="InterPro" id="IPR023562">
    <property type="entry name" value="ClpP/TepA"/>
</dbReference>
<dbReference type="HAMAP" id="MF_00444">
    <property type="entry name" value="ClpP"/>
    <property type="match status" value="1"/>
</dbReference>
<dbReference type="PROSITE" id="PS00382">
    <property type="entry name" value="CLP_PROTEASE_HIS"/>
    <property type="match status" value="1"/>
</dbReference>
<dbReference type="EC" id="3.4.21.92" evidence="7 10"/>
<evidence type="ECO:0000256" key="6">
    <source>
        <dbReference type="ARBA" id="ARBA00034021"/>
    </source>
</evidence>
<dbReference type="EMBL" id="LFBV01000011">
    <property type="protein sequence ID" value="OKH90618.1"/>
    <property type="molecule type" value="Genomic_DNA"/>
</dbReference>
<comment type="function">
    <text evidence="7 11">Cleaves peptides in various proteins in a process that requires ATP hydrolysis. Has a chymotrypsin-like activity. Plays a major role in the degradation of misfolded proteins.</text>
</comment>
<keyword evidence="15" id="KW-1185">Reference proteome</keyword>
<dbReference type="GO" id="GO:0004176">
    <property type="term" value="F:ATP-dependent peptidase activity"/>
    <property type="evidence" value="ECO:0007669"/>
    <property type="project" value="InterPro"/>
</dbReference>
<keyword evidence="5 7" id="KW-0720">Serine protease</keyword>
<evidence type="ECO:0000256" key="7">
    <source>
        <dbReference type="HAMAP-Rule" id="MF_00444"/>
    </source>
</evidence>
<evidence type="ECO:0000256" key="9">
    <source>
        <dbReference type="PROSITE-ProRule" id="PRU10086"/>
    </source>
</evidence>
<comment type="catalytic activity">
    <reaction evidence="6 7 9">
        <text>Hydrolysis of proteins to small peptides in the presence of ATP and magnesium. alpha-casein is the usual test substrate. In the absence of ATP, only oligopeptides shorter than five residues are hydrolyzed (such as succinyl-Leu-Tyr-|-NHMec, and Leu-Tyr-Leu-|-Tyr-Trp, in which cleavage of the -Tyr-|-Leu- and -Tyr-|-Trp bonds also occurs).</text>
        <dbReference type="EC" id="3.4.21.92"/>
    </reaction>
</comment>
<evidence type="ECO:0000256" key="13">
    <source>
        <dbReference type="SAM" id="Coils"/>
    </source>
</evidence>
<dbReference type="Gene3D" id="3.90.226.10">
    <property type="entry name" value="2-enoyl-CoA Hydratase, Chain A, domain 1"/>
    <property type="match status" value="1"/>
</dbReference>
<dbReference type="GO" id="GO:0004252">
    <property type="term" value="F:serine-type endopeptidase activity"/>
    <property type="evidence" value="ECO:0007669"/>
    <property type="project" value="UniProtKB-UniRule"/>
</dbReference>
<feature type="active site" evidence="8">
    <location>
        <position position="105"/>
    </location>
</feature>